<dbReference type="EMBL" id="SNRW01010265">
    <property type="protein sequence ID" value="KAA6376812.1"/>
    <property type="molecule type" value="Genomic_DNA"/>
</dbReference>
<sequence length="93" mass="10596">MPLTNKAGAAMPKLKLKQLQQFQNLRLRHKEAGTMRNMLHSNQKSQMRRMKWNRAHDLAGIFHQKVCIIKAHTSDKELERADEDGSSGDGGND</sequence>
<organism evidence="1 2">
    <name type="scientific">Streblomastix strix</name>
    <dbReference type="NCBI Taxonomy" id="222440"/>
    <lineage>
        <taxon>Eukaryota</taxon>
        <taxon>Metamonada</taxon>
        <taxon>Preaxostyla</taxon>
        <taxon>Oxymonadida</taxon>
        <taxon>Streblomastigidae</taxon>
        <taxon>Streblomastix</taxon>
    </lineage>
</organism>
<dbReference type="AlphaFoldDB" id="A0A5J4V366"/>
<gene>
    <name evidence="1" type="ORF">EZS28_027661</name>
</gene>
<name>A0A5J4V366_9EUKA</name>
<reference evidence="1 2" key="1">
    <citation type="submission" date="2019-03" db="EMBL/GenBank/DDBJ databases">
        <title>Single cell metagenomics reveals metabolic interactions within the superorganism composed of flagellate Streblomastix strix and complex community of Bacteroidetes bacteria on its surface.</title>
        <authorList>
            <person name="Treitli S.C."/>
            <person name="Kolisko M."/>
            <person name="Husnik F."/>
            <person name="Keeling P."/>
            <person name="Hampl V."/>
        </authorList>
    </citation>
    <scope>NUCLEOTIDE SEQUENCE [LARGE SCALE GENOMIC DNA]</scope>
    <source>
        <strain evidence="1">ST1C</strain>
    </source>
</reference>
<comment type="caution">
    <text evidence="1">The sequence shown here is derived from an EMBL/GenBank/DDBJ whole genome shotgun (WGS) entry which is preliminary data.</text>
</comment>
<protein>
    <submittedName>
        <fullName evidence="1">Uncharacterized protein</fullName>
    </submittedName>
</protein>
<proteinExistence type="predicted"/>
<evidence type="ECO:0000313" key="2">
    <source>
        <dbReference type="Proteomes" id="UP000324800"/>
    </source>
</evidence>
<evidence type="ECO:0000313" key="1">
    <source>
        <dbReference type="EMBL" id="KAA6376812.1"/>
    </source>
</evidence>
<dbReference type="Proteomes" id="UP000324800">
    <property type="component" value="Unassembled WGS sequence"/>
</dbReference>
<accession>A0A5J4V366</accession>